<dbReference type="KEGG" id="paca:ID47_10860"/>
<accession>A0A077AVC9</accession>
<feature type="signal peptide" evidence="1">
    <location>
        <begin position="1"/>
        <end position="20"/>
    </location>
</feature>
<dbReference type="EMBL" id="CP008941">
    <property type="protein sequence ID" value="AIK97117.1"/>
    <property type="molecule type" value="Genomic_DNA"/>
</dbReference>
<evidence type="ECO:0000313" key="2">
    <source>
        <dbReference type="EMBL" id="AIK97117.1"/>
    </source>
</evidence>
<sequence>MLTYFLKILITLGIINILTACTSQTPEDEKYGTIEGHFPRLVDVPDRPIPPSTTAIKDQSKALEQDKLDAHAQAKKNFGLATK</sequence>
<organism evidence="2 3">
    <name type="scientific">Candidatus Odyssella acanthamoebae</name>
    <dbReference type="NCBI Taxonomy" id="91604"/>
    <lineage>
        <taxon>Bacteria</taxon>
        <taxon>Pseudomonadati</taxon>
        <taxon>Pseudomonadota</taxon>
        <taxon>Alphaproteobacteria</taxon>
        <taxon>Holosporales</taxon>
        <taxon>Candidatus Paracaedibacteraceae</taxon>
        <taxon>Candidatus Odyssella</taxon>
    </lineage>
</organism>
<dbReference type="AlphaFoldDB" id="A0A077AVC9"/>
<proteinExistence type="predicted"/>
<dbReference type="HOGENOM" id="CLU_2536364_0_0_5"/>
<evidence type="ECO:0000313" key="3">
    <source>
        <dbReference type="Proteomes" id="UP000028926"/>
    </source>
</evidence>
<dbReference type="Proteomes" id="UP000028926">
    <property type="component" value="Chromosome"/>
</dbReference>
<gene>
    <name evidence="2" type="ORF">ID47_10860</name>
</gene>
<name>A0A077AVC9_9PROT</name>
<evidence type="ECO:0000256" key="1">
    <source>
        <dbReference type="SAM" id="SignalP"/>
    </source>
</evidence>
<reference evidence="2 3" key="1">
    <citation type="submission" date="2014-07" db="EMBL/GenBank/DDBJ databases">
        <title>Comparative genomic insights into amoeba endosymbionts belonging to the families of Holosporaceae and Candidatus Midichloriaceae within Rickettsiales.</title>
        <authorList>
            <person name="Wang Z."/>
            <person name="Wu M."/>
        </authorList>
    </citation>
    <scope>NUCLEOTIDE SEQUENCE [LARGE SCALE GENOMIC DNA]</scope>
    <source>
        <strain evidence="2">PRA3</strain>
    </source>
</reference>
<feature type="chain" id="PRO_5001717023" description="Lipoprotein" evidence="1">
    <location>
        <begin position="21"/>
        <end position="83"/>
    </location>
</feature>
<protein>
    <recommendedName>
        <fullName evidence="4">Lipoprotein</fullName>
    </recommendedName>
</protein>
<dbReference type="OrthoDB" id="9892225at2"/>
<dbReference type="PROSITE" id="PS51257">
    <property type="entry name" value="PROKAR_LIPOPROTEIN"/>
    <property type="match status" value="1"/>
</dbReference>
<dbReference type="eggNOG" id="ENOG5032CTT">
    <property type="taxonomic scope" value="Bacteria"/>
</dbReference>
<keyword evidence="1" id="KW-0732">Signal</keyword>
<keyword evidence="3" id="KW-1185">Reference proteome</keyword>
<evidence type="ECO:0008006" key="4">
    <source>
        <dbReference type="Google" id="ProtNLM"/>
    </source>
</evidence>
<dbReference type="RefSeq" id="WP_038466233.1">
    <property type="nucleotide sequence ID" value="NZ_CP008941.1"/>
</dbReference>